<feature type="transmembrane region" description="Helical" evidence="12">
    <location>
        <begin position="320"/>
        <end position="339"/>
    </location>
</feature>
<evidence type="ECO:0000256" key="5">
    <source>
        <dbReference type="ARBA" id="ARBA00022502"/>
    </source>
</evidence>
<evidence type="ECO:0000256" key="7">
    <source>
        <dbReference type="ARBA" id="ARBA00022679"/>
    </source>
</evidence>
<keyword evidence="8 12" id="KW-0812">Transmembrane</keyword>
<evidence type="ECO:0000256" key="4">
    <source>
        <dbReference type="ARBA" id="ARBA00013795"/>
    </source>
</evidence>
<dbReference type="PANTHER" id="PTHR12468:SF2">
    <property type="entry name" value="GPI MANNOSYLTRANSFERASE 2"/>
    <property type="match status" value="1"/>
</dbReference>
<comment type="pathway">
    <text evidence="2 12">Glycolipid biosynthesis; glycosylphosphatidylinositol-anchor biosynthesis.</text>
</comment>
<feature type="transmembrane region" description="Helical" evidence="12">
    <location>
        <begin position="92"/>
        <end position="111"/>
    </location>
</feature>
<evidence type="ECO:0000256" key="9">
    <source>
        <dbReference type="ARBA" id="ARBA00022824"/>
    </source>
</evidence>
<dbReference type="GO" id="GO:0031501">
    <property type="term" value="C:mannosyltransferase complex"/>
    <property type="evidence" value="ECO:0007669"/>
    <property type="project" value="TreeGrafter"/>
</dbReference>
<name>A0A059F1Y0_9MICR</name>
<proteinExistence type="inferred from homology"/>
<dbReference type="VEuPathDB" id="MicrosporidiaDB:H312_01581"/>
<dbReference type="Pfam" id="PF04188">
    <property type="entry name" value="Mannosyl_trans2"/>
    <property type="match status" value="1"/>
</dbReference>
<dbReference type="PANTHER" id="PTHR12468">
    <property type="entry name" value="GPI MANNOSYLTRANSFERASE 2"/>
    <property type="match status" value="1"/>
</dbReference>
<dbReference type="GO" id="GO:0005789">
    <property type="term" value="C:endoplasmic reticulum membrane"/>
    <property type="evidence" value="ECO:0007669"/>
    <property type="project" value="UniProtKB-SubCell"/>
</dbReference>
<evidence type="ECO:0000256" key="11">
    <source>
        <dbReference type="ARBA" id="ARBA00023136"/>
    </source>
</evidence>
<evidence type="ECO:0000313" key="13">
    <source>
        <dbReference type="EMBL" id="KCZ80976.1"/>
    </source>
</evidence>
<organism evidence="13 14">
    <name type="scientific">Anncaliia algerae PRA339</name>
    <dbReference type="NCBI Taxonomy" id="1288291"/>
    <lineage>
        <taxon>Eukaryota</taxon>
        <taxon>Fungi</taxon>
        <taxon>Fungi incertae sedis</taxon>
        <taxon>Microsporidia</taxon>
        <taxon>Tubulinosematoidea</taxon>
        <taxon>Tubulinosematidae</taxon>
        <taxon>Anncaliia</taxon>
    </lineage>
</organism>
<comment type="subcellular location">
    <subcellularLocation>
        <location evidence="1 12">Endoplasmic reticulum membrane</location>
        <topology evidence="1 12">Multi-pass membrane protein</topology>
    </subcellularLocation>
</comment>
<keyword evidence="7 12" id="KW-0808">Transferase</keyword>
<feature type="transmembrane region" description="Helical" evidence="12">
    <location>
        <begin position="296"/>
        <end position="314"/>
    </location>
</feature>
<keyword evidence="10 12" id="KW-1133">Transmembrane helix</keyword>
<dbReference type="InterPro" id="IPR007315">
    <property type="entry name" value="PIG-V/Gpi18"/>
</dbReference>
<dbReference type="HOGENOM" id="CLU_029048_3_1_1"/>
<evidence type="ECO:0000256" key="6">
    <source>
        <dbReference type="ARBA" id="ARBA00022676"/>
    </source>
</evidence>
<dbReference type="STRING" id="1288291.A0A059F1Y0"/>
<dbReference type="UniPathway" id="UPA00196"/>
<keyword evidence="5 12" id="KW-0337">GPI-anchor biosynthesis</keyword>
<dbReference type="GO" id="GO:0006506">
    <property type="term" value="P:GPI anchor biosynthetic process"/>
    <property type="evidence" value="ECO:0007669"/>
    <property type="project" value="UniProtKB-UniPathway"/>
</dbReference>
<protein>
    <recommendedName>
        <fullName evidence="4 12">GPI mannosyltransferase 2</fullName>
        <ecNumber evidence="12">2.4.1.-</ecNumber>
    </recommendedName>
</protein>
<evidence type="ECO:0000256" key="8">
    <source>
        <dbReference type="ARBA" id="ARBA00022692"/>
    </source>
</evidence>
<keyword evidence="11 12" id="KW-0472">Membrane</keyword>
<dbReference type="EC" id="2.4.1.-" evidence="12"/>
<comment type="similarity">
    <text evidence="3 12">Belongs to the PIGV family.</text>
</comment>
<evidence type="ECO:0000256" key="10">
    <source>
        <dbReference type="ARBA" id="ARBA00022989"/>
    </source>
</evidence>
<feature type="transmembrane region" description="Helical" evidence="12">
    <location>
        <begin position="6"/>
        <end position="28"/>
    </location>
</feature>
<reference evidence="13 14" key="2">
    <citation type="submission" date="2014-03" db="EMBL/GenBank/DDBJ databases">
        <title>The Genome Sequence of Anncaliia algerae insect isolate PRA339.</title>
        <authorList>
            <consortium name="The Broad Institute Genome Sequencing Platform"/>
            <consortium name="The Broad Institute Genome Sequencing Center for Infectious Disease"/>
            <person name="Cuomo C."/>
            <person name="Becnel J."/>
            <person name="Sanscrainte N."/>
            <person name="Walker B."/>
            <person name="Young S.K."/>
            <person name="Zeng Q."/>
            <person name="Gargeya S."/>
            <person name="Fitzgerald M."/>
            <person name="Haas B."/>
            <person name="Abouelleil A."/>
            <person name="Alvarado L."/>
            <person name="Arachchi H.M."/>
            <person name="Berlin A.M."/>
            <person name="Chapman S.B."/>
            <person name="Dewar J."/>
            <person name="Goldberg J."/>
            <person name="Griggs A."/>
            <person name="Gujja S."/>
            <person name="Hansen M."/>
            <person name="Howarth C."/>
            <person name="Imamovic A."/>
            <person name="Larimer J."/>
            <person name="McCowan C."/>
            <person name="Murphy C."/>
            <person name="Neiman D."/>
            <person name="Pearson M."/>
            <person name="Priest M."/>
            <person name="Roberts A."/>
            <person name="Saif S."/>
            <person name="Shea T."/>
            <person name="Sisk P."/>
            <person name="Sykes S."/>
            <person name="Wortman J."/>
            <person name="Nusbaum C."/>
            <person name="Birren B."/>
        </authorList>
    </citation>
    <scope>NUCLEOTIDE SEQUENCE [LARGE SCALE GENOMIC DNA]</scope>
    <source>
        <strain evidence="13 14">PRA339</strain>
    </source>
</reference>
<evidence type="ECO:0000313" key="14">
    <source>
        <dbReference type="Proteomes" id="UP000030655"/>
    </source>
</evidence>
<dbReference type="EMBL" id="KK365154">
    <property type="protein sequence ID" value="KCZ80976.1"/>
    <property type="molecule type" value="Genomic_DNA"/>
</dbReference>
<accession>A0A059F1Y0</accession>
<keyword evidence="6 12" id="KW-0328">Glycosyltransferase</keyword>
<evidence type="ECO:0000256" key="2">
    <source>
        <dbReference type="ARBA" id="ARBA00004687"/>
    </source>
</evidence>
<dbReference type="AlphaFoldDB" id="A0A059F1Y0"/>
<sequence length="372" mass="44395">MNLKKYIFIMLLSLVSRIIYILISYLSFISFTSYDKSTDLISQSKLRFLLRWDAINFYEIAKHGYTSEHLLAFFPLYPYIISIIPIDPLISGILISNLCFIGSTLILYILSERRYNDYVCYTSILLFMVNPSSIIFSTLYTESLFTFLFLIILLIIEEKKMFISDANTYRIKNMHCKLILSLLVGLLSIIRSNGILFFLILYFYLPKYYIIFSSLPFVMFQIFGYMKIQKFNVHIPYSYIQKRYWDQGFLKFYFDMKNIPNFFIALPFLSFGIYLIICYIYTLKNKECKKERLRDVNNRILMLIFTIQTIMSIFFIHSQIYFRFISFNPLIYWSIALMIEQKGIRNMSYVITFYFSYSLAYAILFGAYYPPA</sequence>
<evidence type="ECO:0000256" key="3">
    <source>
        <dbReference type="ARBA" id="ARBA00008698"/>
    </source>
</evidence>
<gene>
    <name evidence="13" type="ORF">H312_01581</name>
</gene>
<evidence type="ECO:0000256" key="1">
    <source>
        <dbReference type="ARBA" id="ARBA00004477"/>
    </source>
</evidence>
<feature type="transmembrane region" description="Helical" evidence="12">
    <location>
        <begin position="262"/>
        <end position="284"/>
    </location>
</feature>
<feature type="transmembrane region" description="Helical" evidence="12">
    <location>
        <begin position="178"/>
        <end position="205"/>
    </location>
</feature>
<reference evidence="14" key="1">
    <citation type="submission" date="2013-02" db="EMBL/GenBank/DDBJ databases">
        <authorList>
            <consortium name="The Broad Institute Genome Sequencing Platform"/>
            <person name="Cuomo C."/>
            <person name="Becnel J."/>
            <person name="Sanscrainte N."/>
            <person name="Walker B."/>
            <person name="Young S.K."/>
            <person name="Zeng Q."/>
            <person name="Gargeya S."/>
            <person name="Fitzgerald M."/>
            <person name="Haas B."/>
            <person name="Abouelleil A."/>
            <person name="Alvarado L."/>
            <person name="Arachchi H.M."/>
            <person name="Berlin A.M."/>
            <person name="Chapman S.B."/>
            <person name="Dewar J."/>
            <person name="Goldberg J."/>
            <person name="Griggs A."/>
            <person name="Gujja S."/>
            <person name="Hansen M."/>
            <person name="Howarth C."/>
            <person name="Imamovic A."/>
            <person name="Larimer J."/>
            <person name="McCowan C."/>
            <person name="Murphy C."/>
            <person name="Neiman D."/>
            <person name="Pearson M."/>
            <person name="Priest M."/>
            <person name="Roberts A."/>
            <person name="Saif S."/>
            <person name="Shea T."/>
            <person name="Sisk P."/>
            <person name="Sykes S."/>
            <person name="Wortman J."/>
            <person name="Nusbaum C."/>
            <person name="Birren B."/>
        </authorList>
    </citation>
    <scope>NUCLEOTIDE SEQUENCE [LARGE SCALE GENOMIC DNA]</scope>
    <source>
        <strain evidence="14">PRA339</strain>
    </source>
</reference>
<dbReference type="GO" id="GO:0004376">
    <property type="term" value="F:GPI mannosyltransferase activity"/>
    <property type="evidence" value="ECO:0007669"/>
    <property type="project" value="InterPro"/>
</dbReference>
<dbReference type="OrthoDB" id="10252502at2759"/>
<evidence type="ECO:0000256" key="12">
    <source>
        <dbReference type="RuleBase" id="RU363112"/>
    </source>
</evidence>
<dbReference type="Proteomes" id="UP000030655">
    <property type="component" value="Unassembled WGS sequence"/>
</dbReference>
<feature type="transmembrane region" description="Helical" evidence="12">
    <location>
        <begin position="351"/>
        <end position="369"/>
    </location>
</feature>
<keyword evidence="9 12" id="KW-0256">Endoplasmic reticulum</keyword>
<keyword evidence="14" id="KW-1185">Reference proteome</keyword>
<dbReference type="GO" id="GO:0000009">
    <property type="term" value="F:alpha-1,6-mannosyltransferase activity"/>
    <property type="evidence" value="ECO:0007669"/>
    <property type="project" value="InterPro"/>
</dbReference>
<feature type="transmembrane region" description="Helical" evidence="12">
    <location>
        <begin position="140"/>
        <end position="157"/>
    </location>
</feature>
<comment type="function">
    <text evidence="12">Mannosyltransferase involved in glycosylphosphatidylinositol-anchor biosynthesis.</text>
</comment>